<dbReference type="PANTHER" id="PTHR12916">
    <property type="entry name" value="CYTOCHROME C OXIDASE POLYPEPTIDE VIC-2"/>
    <property type="match status" value="1"/>
</dbReference>
<dbReference type="GO" id="GO:0005576">
    <property type="term" value="C:extracellular region"/>
    <property type="evidence" value="ECO:0007669"/>
    <property type="project" value="InterPro"/>
</dbReference>
<feature type="domain" description="WAP" evidence="6">
    <location>
        <begin position="93"/>
        <end position="143"/>
    </location>
</feature>
<dbReference type="InterPro" id="IPR036645">
    <property type="entry name" value="Elafin-like_sf"/>
</dbReference>
<feature type="domain" description="EGF-like" evidence="5">
    <location>
        <begin position="57"/>
        <end position="94"/>
    </location>
</feature>
<dbReference type="Gene3D" id="2.10.25.10">
    <property type="entry name" value="Laminin"/>
    <property type="match status" value="4"/>
</dbReference>
<dbReference type="PROSITE" id="PS50026">
    <property type="entry name" value="EGF_3"/>
    <property type="match status" value="4"/>
</dbReference>
<dbReference type="PROSITE" id="PS01186">
    <property type="entry name" value="EGF_2"/>
    <property type="match status" value="4"/>
</dbReference>
<dbReference type="PANTHER" id="PTHR12916:SF9">
    <property type="entry name" value="NEUROGENIC LOCUS NOTCH HOMOLOG PROTEIN 1-RELATED"/>
    <property type="match status" value="1"/>
</dbReference>
<feature type="disulfide bond" evidence="4">
    <location>
        <begin position="173"/>
        <end position="182"/>
    </location>
</feature>
<protein>
    <submittedName>
        <fullName evidence="7">Uncharacterized protein</fullName>
    </submittedName>
</protein>
<evidence type="ECO:0000313" key="8">
    <source>
        <dbReference type="Proteomes" id="UP001497497"/>
    </source>
</evidence>
<dbReference type="InterPro" id="IPR001881">
    <property type="entry name" value="EGF-like_Ca-bd_dom"/>
</dbReference>
<dbReference type="SMART" id="SM00217">
    <property type="entry name" value="WAP"/>
    <property type="match status" value="2"/>
</dbReference>
<feature type="domain" description="WAP" evidence="6">
    <location>
        <begin position="243"/>
        <end position="293"/>
    </location>
</feature>
<dbReference type="Pfam" id="PF00008">
    <property type="entry name" value="EGF"/>
    <property type="match status" value="4"/>
</dbReference>
<comment type="caution">
    <text evidence="4">Lacks conserved residue(s) required for the propagation of feature annotation.</text>
</comment>
<dbReference type="Pfam" id="PF00095">
    <property type="entry name" value="WAP"/>
    <property type="match status" value="2"/>
</dbReference>
<comment type="caution">
    <text evidence="7">The sequence shown here is derived from an EMBL/GenBank/DDBJ whole genome shotgun (WGS) entry which is preliminary data.</text>
</comment>
<dbReference type="PROSITE" id="PS51390">
    <property type="entry name" value="WAP"/>
    <property type="match status" value="2"/>
</dbReference>
<feature type="disulfide bond" evidence="4">
    <location>
        <begin position="234"/>
        <end position="243"/>
    </location>
</feature>
<dbReference type="SUPFAM" id="SSF57196">
    <property type="entry name" value="EGF/Laminin"/>
    <property type="match status" value="4"/>
</dbReference>
<evidence type="ECO:0000313" key="7">
    <source>
        <dbReference type="EMBL" id="CAL1544035.1"/>
    </source>
</evidence>
<name>A0AAV2IB26_LYMST</name>
<evidence type="ECO:0000256" key="2">
    <source>
        <dbReference type="ARBA" id="ARBA00022737"/>
    </source>
</evidence>
<reference evidence="7 8" key="1">
    <citation type="submission" date="2024-04" db="EMBL/GenBank/DDBJ databases">
        <authorList>
            <consortium name="Genoscope - CEA"/>
            <person name="William W."/>
        </authorList>
    </citation>
    <scope>NUCLEOTIDE SEQUENCE [LARGE SCALE GENOMIC DNA]</scope>
</reference>
<keyword evidence="2" id="KW-0677">Repeat</keyword>
<dbReference type="PROSITE" id="PS00022">
    <property type="entry name" value="EGF_1"/>
    <property type="match status" value="4"/>
</dbReference>
<dbReference type="EMBL" id="CAXITT010000591">
    <property type="protein sequence ID" value="CAL1544035.1"/>
    <property type="molecule type" value="Genomic_DNA"/>
</dbReference>
<evidence type="ECO:0000256" key="4">
    <source>
        <dbReference type="PROSITE-ProRule" id="PRU00076"/>
    </source>
</evidence>
<organism evidence="7 8">
    <name type="scientific">Lymnaea stagnalis</name>
    <name type="common">Great pond snail</name>
    <name type="synonym">Helix stagnalis</name>
    <dbReference type="NCBI Taxonomy" id="6523"/>
    <lineage>
        <taxon>Eukaryota</taxon>
        <taxon>Metazoa</taxon>
        <taxon>Spiralia</taxon>
        <taxon>Lophotrochozoa</taxon>
        <taxon>Mollusca</taxon>
        <taxon>Gastropoda</taxon>
        <taxon>Heterobranchia</taxon>
        <taxon>Euthyneura</taxon>
        <taxon>Panpulmonata</taxon>
        <taxon>Hygrophila</taxon>
        <taxon>Lymnaeoidea</taxon>
        <taxon>Lymnaeidae</taxon>
        <taxon>Lymnaea</taxon>
    </lineage>
</organism>
<dbReference type="GO" id="GO:0007219">
    <property type="term" value="P:Notch signaling pathway"/>
    <property type="evidence" value="ECO:0007669"/>
    <property type="project" value="TreeGrafter"/>
</dbReference>
<dbReference type="Gene3D" id="4.10.75.10">
    <property type="entry name" value="Elafin-like"/>
    <property type="match status" value="2"/>
</dbReference>
<dbReference type="GO" id="GO:0005509">
    <property type="term" value="F:calcium ion binding"/>
    <property type="evidence" value="ECO:0007669"/>
    <property type="project" value="InterPro"/>
</dbReference>
<dbReference type="SMART" id="SM00181">
    <property type="entry name" value="EGF"/>
    <property type="match status" value="4"/>
</dbReference>
<feature type="domain" description="EGF-like" evidence="5">
    <location>
        <begin position="19"/>
        <end position="55"/>
    </location>
</feature>
<sequence>CCPSSCGQNLCTNLTVSPSREPCQNFACQNGGTCNAPDDLPNCLCAAGFFGANCQYNTNPCYNNFGCLNGGNCTAPADAPYCVCPEGFTGEKCQSQIGVQCPAVVPNSFGTCGGIFCSNDTECAAWEKCCPSSCGQNLCTNLTVSPSRDPCQNFTCQNGGTCNAPDDFPNCLCAAGFFGANCQFQRVTIDFTQEPSKASSTFSSPDNTDPCYNNFGCLNGGNCTAPADAPYCVCPEGFTGEKCQSQIGGQCPAVVPNSFGICGGIFCSNDTECAAWEKCCPSSCGQNLCTNLTEAAKDEPVCSEGCPEGLHL</sequence>
<dbReference type="SUPFAM" id="SSF57256">
    <property type="entry name" value="Elafin-like"/>
    <property type="match status" value="1"/>
</dbReference>
<evidence type="ECO:0000259" key="6">
    <source>
        <dbReference type="PROSITE" id="PS51390"/>
    </source>
</evidence>
<keyword evidence="8" id="KW-1185">Reference proteome</keyword>
<dbReference type="AlphaFoldDB" id="A0AAV2IB26"/>
<feature type="domain" description="EGF-like" evidence="5">
    <location>
        <begin position="147"/>
        <end position="183"/>
    </location>
</feature>
<feature type="domain" description="EGF-like" evidence="5">
    <location>
        <begin position="207"/>
        <end position="244"/>
    </location>
</feature>
<dbReference type="GO" id="GO:0030414">
    <property type="term" value="F:peptidase inhibitor activity"/>
    <property type="evidence" value="ECO:0007669"/>
    <property type="project" value="InterPro"/>
</dbReference>
<dbReference type="InterPro" id="IPR000742">
    <property type="entry name" value="EGF"/>
</dbReference>
<dbReference type="GO" id="GO:0005112">
    <property type="term" value="F:Notch binding"/>
    <property type="evidence" value="ECO:0007669"/>
    <property type="project" value="TreeGrafter"/>
</dbReference>
<proteinExistence type="predicted"/>
<feature type="non-terminal residue" evidence="7">
    <location>
        <position position="1"/>
    </location>
</feature>
<keyword evidence="1 4" id="KW-0245">EGF-like domain</keyword>
<dbReference type="InterPro" id="IPR008197">
    <property type="entry name" value="WAP_dom"/>
</dbReference>
<accession>A0AAV2IB26</accession>
<evidence type="ECO:0000259" key="5">
    <source>
        <dbReference type="PROSITE" id="PS50026"/>
    </source>
</evidence>
<dbReference type="Proteomes" id="UP001497497">
    <property type="component" value="Unassembled WGS sequence"/>
</dbReference>
<evidence type="ECO:0000256" key="1">
    <source>
        <dbReference type="ARBA" id="ARBA00022536"/>
    </source>
</evidence>
<evidence type="ECO:0000256" key="3">
    <source>
        <dbReference type="ARBA" id="ARBA00023157"/>
    </source>
</evidence>
<keyword evidence="3 4" id="KW-1015">Disulfide bond</keyword>
<dbReference type="SMART" id="SM00179">
    <property type="entry name" value="EGF_CA"/>
    <property type="match status" value="4"/>
</dbReference>
<feature type="disulfide bond" evidence="4">
    <location>
        <begin position="45"/>
        <end position="54"/>
    </location>
</feature>
<feature type="disulfide bond" evidence="4">
    <location>
        <begin position="84"/>
        <end position="93"/>
    </location>
</feature>
<gene>
    <name evidence="7" type="ORF">GSLYS_00017548001</name>
</gene>